<name>A0A9P4GI41_9PLEO</name>
<dbReference type="OrthoDB" id="4392204at2759"/>
<evidence type="ECO:0000313" key="2">
    <source>
        <dbReference type="EMBL" id="KAF1846588.1"/>
    </source>
</evidence>
<evidence type="ECO:0008006" key="4">
    <source>
        <dbReference type="Google" id="ProtNLM"/>
    </source>
</evidence>
<dbReference type="Proteomes" id="UP000800039">
    <property type="component" value="Unassembled WGS sequence"/>
</dbReference>
<sequence length="222" mass="24554">MRLICLSLLSALPATSGIHAPPQIFHGTSVIIQPSTGATSPANSTITTANFFCYMTNQGYISFGWWVSPSLNSNTSHYKADSDAYHWYEYSKLDTCDQDAGTCTFLTQNFLVRNSADDGVDPLPFPSRPLTYVVRPLDIGNGDYGRIAQSYIDDGQLQVYAVGTRQLLSGEQVESDECRKALGTLQRVQKLYEPKLGFEIVDTCAQRSLSNSARFRKQLGGW</sequence>
<keyword evidence="3" id="KW-1185">Reference proteome</keyword>
<proteinExistence type="predicted"/>
<feature type="chain" id="PRO_5040267248" description="Ecp2 effector protein domain-containing protein" evidence="1">
    <location>
        <begin position="18"/>
        <end position="222"/>
    </location>
</feature>
<dbReference type="AlphaFoldDB" id="A0A9P4GI41"/>
<dbReference type="RefSeq" id="XP_040789151.1">
    <property type="nucleotide sequence ID" value="XM_040936073.1"/>
</dbReference>
<organism evidence="2 3">
    <name type="scientific">Cucurbitaria berberidis CBS 394.84</name>
    <dbReference type="NCBI Taxonomy" id="1168544"/>
    <lineage>
        <taxon>Eukaryota</taxon>
        <taxon>Fungi</taxon>
        <taxon>Dikarya</taxon>
        <taxon>Ascomycota</taxon>
        <taxon>Pezizomycotina</taxon>
        <taxon>Dothideomycetes</taxon>
        <taxon>Pleosporomycetidae</taxon>
        <taxon>Pleosporales</taxon>
        <taxon>Pleosporineae</taxon>
        <taxon>Cucurbitariaceae</taxon>
        <taxon>Cucurbitaria</taxon>
    </lineage>
</organism>
<feature type="signal peptide" evidence="1">
    <location>
        <begin position="1"/>
        <end position="17"/>
    </location>
</feature>
<reference evidence="2" key="1">
    <citation type="submission" date="2020-01" db="EMBL/GenBank/DDBJ databases">
        <authorList>
            <consortium name="DOE Joint Genome Institute"/>
            <person name="Haridas S."/>
            <person name="Albert R."/>
            <person name="Binder M."/>
            <person name="Bloem J."/>
            <person name="Labutti K."/>
            <person name="Salamov A."/>
            <person name="Andreopoulos B."/>
            <person name="Baker S.E."/>
            <person name="Barry K."/>
            <person name="Bills G."/>
            <person name="Bluhm B.H."/>
            <person name="Cannon C."/>
            <person name="Castanera R."/>
            <person name="Culley D.E."/>
            <person name="Daum C."/>
            <person name="Ezra D."/>
            <person name="Gonzalez J.B."/>
            <person name="Henrissat B."/>
            <person name="Kuo A."/>
            <person name="Liang C."/>
            <person name="Lipzen A."/>
            <person name="Lutzoni F."/>
            <person name="Magnuson J."/>
            <person name="Mondo S."/>
            <person name="Nolan M."/>
            <person name="Ohm R."/>
            <person name="Pangilinan J."/>
            <person name="Park H.-J."/>
            <person name="Ramirez L."/>
            <person name="Alfaro M."/>
            <person name="Sun H."/>
            <person name="Tritt A."/>
            <person name="Yoshinaga Y."/>
            <person name="Zwiers L.-H."/>
            <person name="Turgeon B.G."/>
            <person name="Goodwin S.B."/>
            <person name="Spatafora J.W."/>
            <person name="Crous P.W."/>
            <person name="Grigoriev I.V."/>
        </authorList>
    </citation>
    <scope>NUCLEOTIDE SEQUENCE</scope>
    <source>
        <strain evidence="2">CBS 394.84</strain>
    </source>
</reference>
<evidence type="ECO:0000313" key="3">
    <source>
        <dbReference type="Proteomes" id="UP000800039"/>
    </source>
</evidence>
<accession>A0A9P4GI41</accession>
<dbReference type="GeneID" id="63853324"/>
<protein>
    <recommendedName>
        <fullName evidence="4">Ecp2 effector protein domain-containing protein</fullName>
    </recommendedName>
</protein>
<gene>
    <name evidence="2" type="ORF">K460DRAFT_395950</name>
</gene>
<comment type="caution">
    <text evidence="2">The sequence shown here is derived from an EMBL/GenBank/DDBJ whole genome shotgun (WGS) entry which is preliminary data.</text>
</comment>
<keyword evidence="1" id="KW-0732">Signal</keyword>
<evidence type="ECO:0000256" key="1">
    <source>
        <dbReference type="SAM" id="SignalP"/>
    </source>
</evidence>
<dbReference type="EMBL" id="ML976616">
    <property type="protein sequence ID" value="KAF1846588.1"/>
    <property type="molecule type" value="Genomic_DNA"/>
</dbReference>